<feature type="transmembrane region" description="Helical" evidence="7">
    <location>
        <begin position="111"/>
        <end position="130"/>
    </location>
</feature>
<evidence type="ECO:0000256" key="2">
    <source>
        <dbReference type="ARBA" id="ARBA00004141"/>
    </source>
</evidence>
<accession>A0ABV9DFE0</accession>
<evidence type="ECO:0000313" key="9">
    <source>
        <dbReference type="EMBL" id="MFC4557435.1"/>
    </source>
</evidence>
<comment type="cofactor">
    <cofactor evidence="1">
        <name>Zn(2+)</name>
        <dbReference type="ChEBI" id="CHEBI:29105"/>
    </cofactor>
</comment>
<name>A0ABV9DFE0_9BACI</name>
<reference evidence="10" key="1">
    <citation type="journal article" date="2019" name="Int. J. Syst. Evol. Microbiol.">
        <title>The Global Catalogue of Microorganisms (GCM) 10K type strain sequencing project: providing services to taxonomists for standard genome sequencing and annotation.</title>
        <authorList>
            <consortium name="The Broad Institute Genomics Platform"/>
            <consortium name="The Broad Institute Genome Sequencing Center for Infectious Disease"/>
            <person name="Wu L."/>
            <person name="Ma J."/>
        </authorList>
    </citation>
    <scope>NUCLEOTIDE SEQUENCE [LARGE SCALE GENOMIC DNA]</scope>
    <source>
        <strain evidence="10">CGMCC 4.7426</strain>
    </source>
</reference>
<dbReference type="RefSeq" id="WP_390293388.1">
    <property type="nucleotide sequence ID" value="NZ_JBHSFU010000003.1"/>
</dbReference>
<protein>
    <submittedName>
        <fullName evidence="9">Site-2 protease family protein</fullName>
    </submittedName>
</protein>
<keyword evidence="9" id="KW-0645">Protease</keyword>
<keyword evidence="9" id="KW-0378">Hydrolase</keyword>
<dbReference type="InterPro" id="IPR008915">
    <property type="entry name" value="Peptidase_M50"/>
</dbReference>
<evidence type="ECO:0000256" key="7">
    <source>
        <dbReference type="SAM" id="Phobius"/>
    </source>
</evidence>
<keyword evidence="10" id="KW-1185">Reference proteome</keyword>
<organism evidence="9 10">
    <name type="scientific">Virgibacillus kekensis</name>
    <dbReference type="NCBI Taxonomy" id="202261"/>
    <lineage>
        <taxon>Bacteria</taxon>
        <taxon>Bacillati</taxon>
        <taxon>Bacillota</taxon>
        <taxon>Bacilli</taxon>
        <taxon>Bacillales</taxon>
        <taxon>Bacillaceae</taxon>
        <taxon>Virgibacillus</taxon>
    </lineage>
</organism>
<evidence type="ECO:0000256" key="4">
    <source>
        <dbReference type="ARBA" id="ARBA00022692"/>
    </source>
</evidence>
<comment type="caution">
    <text evidence="9">The sequence shown here is derived from an EMBL/GenBank/DDBJ whole genome shotgun (WGS) entry which is preliminary data.</text>
</comment>
<dbReference type="Proteomes" id="UP001595989">
    <property type="component" value="Unassembled WGS sequence"/>
</dbReference>
<feature type="domain" description="Peptidase M50" evidence="8">
    <location>
        <begin position="18"/>
        <end position="104"/>
    </location>
</feature>
<evidence type="ECO:0000256" key="1">
    <source>
        <dbReference type="ARBA" id="ARBA00001947"/>
    </source>
</evidence>
<evidence type="ECO:0000256" key="5">
    <source>
        <dbReference type="ARBA" id="ARBA00022989"/>
    </source>
</evidence>
<dbReference type="EMBL" id="JBHSFU010000003">
    <property type="protein sequence ID" value="MFC4557435.1"/>
    <property type="molecule type" value="Genomic_DNA"/>
</dbReference>
<comment type="subcellular location">
    <subcellularLocation>
        <location evidence="2">Membrane</location>
        <topology evidence="2">Multi-pass membrane protein</topology>
    </subcellularLocation>
</comment>
<keyword evidence="5 7" id="KW-1133">Transmembrane helix</keyword>
<evidence type="ECO:0000313" key="10">
    <source>
        <dbReference type="Proteomes" id="UP001595989"/>
    </source>
</evidence>
<feature type="transmembrane region" description="Helical" evidence="7">
    <location>
        <begin position="83"/>
        <end position="105"/>
    </location>
</feature>
<dbReference type="GO" id="GO:0006508">
    <property type="term" value="P:proteolysis"/>
    <property type="evidence" value="ECO:0007669"/>
    <property type="project" value="UniProtKB-KW"/>
</dbReference>
<keyword evidence="4 7" id="KW-0812">Transmembrane</keyword>
<proteinExistence type="inferred from homology"/>
<evidence type="ECO:0000256" key="3">
    <source>
        <dbReference type="ARBA" id="ARBA00007931"/>
    </source>
</evidence>
<dbReference type="GO" id="GO:0008233">
    <property type="term" value="F:peptidase activity"/>
    <property type="evidence" value="ECO:0007669"/>
    <property type="project" value="UniProtKB-KW"/>
</dbReference>
<evidence type="ECO:0000259" key="8">
    <source>
        <dbReference type="Pfam" id="PF02163"/>
    </source>
</evidence>
<comment type="similarity">
    <text evidence="3">Belongs to the peptidase M50B family.</text>
</comment>
<sequence length="149" mass="16834">MDIYLLIYLIFCVAPIGTLLHEAGHAAGARALNARRIQLSVGSGKEISRFSVGRLTISIHAVYFLGGMAYSERNRVYTKLEKIWIAVSGPLSNLIVTLLLFFLYTQWSSNYLLLPLLFNLWIATINLIPFKIKGRQSDGYVIFKTLSRH</sequence>
<gene>
    <name evidence="9" type="ORF">ACFO3D_04335</name>
</gene>
<keyword evidence="6 7" id="KW-0472">Membrane</keyword>
<evidence type="ECO:0000256" key="6">
    <source>
        <dbReference type="ARBA" id="ARBA00023136"/>
    </source>
</evidence>
<dbReference type="Pfam" id="PF02163">
    <property type="entry name" value="Peptidase_M50"/>
    <property type="match status" value="1"/>
</dbReference>